<evidence type="ECO:0000259" key="7">
    <source>
        <dbReference type="PROSITE" id="PS50865"/>
    </source>
</evidence>
<dbReference type="SUPFAM" id="SSF144232">
    <property type="entry name" value="HIT/MYND zinc finger-like"/>
    <property type="match status" value="1"/>
</dbReference>
<protein>
    <recommendedName>
        <fullName evidence="7">MYND-type domain-containing protein</fullName>
    </recommendedName>
</protein>
<evidence type="ECO:0000256" key="4">
    <source>
        <dbReference type="ARBA" id="ARBA00022833"/>
    </source>
</evidence>
<evidence type="ECO:0000256" key="1">
    <source>
        <dbReference type="ARBA" id="ARBA00006817"/>
    </source>
</evidence>
<dbReference type="GO" id="GO:0051087">
    <property type="term" value="F:protein-folding chaperone binding"/>
    <property type="evidence" value="ECO:0007669"/>
    <property type="project" value="InterPro"/>
</dbReference>
<evidence type="ECO:0000313" key="11">
    <source>
        <dbReference type="Proteomes" id="UP000286097"/>
    </source>
</evidence>
<dbReference type="GO" id="GO:0001671">
    <property type="term" value="F:ATPase activator activity"/>
    <property type="evidence" value="ECO:0007669"/>
    <property type="project" value="InterPro"/>
</dbReference>
<dbReference type="InterPro" id="IPR015310">
    <property type="entry name" value="AHSA1-like_N"/>
</dbReference>
<dbReference type="EMBL" id="QKXF01000191">
    <property type="protein sequence ID" value="RQM14671.1"/>
    <property type="molecule type" value="Genomic_DNA"/>
</dbReference>
<gene>
    <name evidence="9" type="ORF">DD237_004104</name>
    <name evidence="8" type="ORF">DD238_002974</name>
</gene>
<keyword evidence="3 5" id="KW-0863">Zinc-finger</keyword>
<dbReference type="Pfam" id="PF09229">
    <property type="entry name" value="Aha1_N"/>
    <property type="match status" value="1"/>
</dbReference>
<accession>A0A3M6VI19</accession>
<comment type="caution">
    <text evidence="8">The sequence shown here is derived from an EMBL/GenBank/DDBJ whole genome shotgun (WGS) entry which is preliminary data.</text>
</comment>
<dbReference type="Proteomes" id="UP000282087">
    <property type="component" value="Unassembled WGS sequence"/>
</dbReference>
<feature type="compositionally biased region" description="Polar residues" evidence="6">
    <location>
        <begin position="144"/>
        <end position="154"/>
    </location>
</feature>
<organism evidence="8 10">
    <name type="scientific">Peronospora effusa</name>
    <dbReference type="NCBI Taxonomy" id="542832"/>
    <lineage>
        <taxon>Eukaryota</taxon>
        <taxon>Sar</taxon>
        <taxon>Stramenopiles</taxon>
        <taxon>Oomycota</taxon>
        <taxon>Peronosporomycetes</taxon>
        <taxon>Peronosporales</taxon>
        <taxon>Peronosporaceae</taxon>
        <taxon>Peronospora</taxon>
    </lineage>
</organism>
<evidence type="ECO:0000256" key="3">
    <source>
        <dbReference type="ARBA" id="ARBA00022771"/>
    </source>
</evidence>
<evidence type="ECO:0000256" key="2">
    <source>
        <dbReference type="ARBA" id="ARBA00022723"/>
    </source>
</evidence>
<dbReference type="VEuPathDB" id="FungiDB:DD237_004104"/>
<feature type="compositionally biased region" description="Low complexity" evidence="6">
    <location>
        <begin position="133"/>
        <end position="143"/>
    </location>
</feature>
<dbReference type="GO" id="GO:0006457">
    <property type="term" value="P:protein folding"/>
    <property type="evidence" value="ECO:0007669"/>
    <property type="project" value="TreeGrafter"/>
</dbReference>
<keyword evidence="4" id="KW-0862">Zinc</keyword>
<keyword evidence="2" id="KW-0479">Metal-binding</keyword>
<dbReference type="Gene3D" id="3.15.10.20">
    <property type="entry name" value="Activator of Hsp90 ATPase Aha1, N-terminal domain"/>
    <property type="match status" value="1"/>
</dbReference>
<dbReference type="Pfam" id="PF01753">
    <property type="entry name" value="zf-MYND"/>
    <property type="match status" value="1"/>
</dbReference>
<dbReference type="AlphaFoldDB" id="A0A3M6VI19"/>
<keyword evidence="10" id="KW-1185">Reference proteome</keyword>
<dbReference type="STRING" id="542832.A0A3M6VI19"/>
<evidence type="ECO:0000313" key="10">
    <source>
        <dbReference type="Proteomes" id="UP000282087"/>
    </source>
</evidence>
<dbReference type="PANTHER" id="PTHR13009:SF22">
    <property type="entry name" value="LD43819P"/>
    <property type="match status" value="1"/>
</dbReference>
<feature type="domain" description="MYND-type" evidence="7">
    <location>
        <begin position="76"/>
        <end position="113"/>
    </location>
</feature>
<dbReference type="Gene3D" id="6.10.140.2220">
    <property type="match status" value="1"/>
</dbReference>
<comment type="similarity">
    <text evidence="1">Belongs to the AHA1 family.</text>
</comment>
<dbReference type="InterPro" id="IPR036338">
    <property type="entry name" value="Aha1"/>
</dbReference>
<dbReference type="PANTHER" id="PTHR13009">
    <property type="entry name" value="HEAT SHOCK PROTEIN 90 HSP90 CO-CHAPERONE AHA-1"/>
    <property type="match status" value="1"/>
</dbReference>
<dbReference type="GO" id="GO:0005829">
    <property type="term" value="C:cytosol"/>
    <property type="evidence" value="ECO:0007669"/>
    <property type="project" value="TreeGrafter"/>
</dbReference>
<dbReference type="Proteomes" id="UP000286097">
    <property type="component" value="Unassembled WGS sequence"/>
</dbReference>
<reference evidence="10 11" key="1">
    <citation type="submission" date="2018-06" db="EMBL/GenBank/DDBJ databases">
        <title>Comparative genomics of downy mildews reveals potential adaptations to biotrophy.</title>
        <authorList>
            <person name="Fletcher K."/>
            <person name="Klosterman S.J."/>
            <person name="Derevnina L."/>
            <person name="Martin F."/>
            <person name="Koike S."/>
            <person name="Reyes Chin-Wo S."/>
            <person name="Mou B."/>
            <person name="Michelmore R."/>
        </authorList>
    </citation>
    <scope>NUCLEOTIDE SEQUENCE [LARGE SCALE GENOMIC DNA]</scope>
    <source>
        <strain evidence="9 11">R13</strain>
        <strain evidence="8 10">R14</strain>
    </source>
</reference>
<name>A0A3M6VI19_9STRA</name>
<evidence type="ECO:0000313" key="9">
    <source>
        <dbReference type="EMBL" id="RQM14671.1"/>
    </source>
</evidence>
<evidence type="ECO:0000256" key="6">
    <source>
        <dbReference type="SAM" id="MobiDB-lite"/>
    </source>
</evidence>
<dbReference type="GO" id="GO:0008270">
    <property type="term" value="F:zinc ion binding"/>
    <property type="evidence" value="ECO:0007669"/>
    <property type="project" value="UniProtKB-KW"/>
</dbReference>
<dbReference type="InterPro" id="IPR002893">
    <property type="entry name" value="Znf_MYND"/>
</dbReference>
<proteinExistence type="inferred from homology"/>
<sequence>MASVPPSTAMNLNVGVDSSPVSTSTCNALDVNSFIERTKEVKVDVNDYSRFKNIGADSDEDEDPVASTLSVDASKCRNCSKKGAKLKCSVCKKVVYCARKCQASDWPFHRRICKTPETLKKPEEARRASVKKSTSTSSSSSSSFLKQKTTISSDNKSKETRGNSSIVVTDEPDLPDNMRGYKNGLPYFHRELSKEEETLIGDIAPQKIEPKPVTATSVQHDGSAWNTAGTFEERVVTKWAEEKWTDVFTGATYVENNMQATLKAPEKIAGDASICVVRGKKRYLFDFNFNLPFEVSVSSGGTCKGLYEMNDISNDEDYQISCRLTDKLSNASEQSAVEAFVAKKNSGLQKELMRLIGVFANDFQQQ</sequence>
<evidence type="ECO:0000256" key="5">
    <source>
        <dbReference type="PROSITE-ProRule" id="PRU00134"/>
    </source>
</evidence>
<dbReference type="PROSITE" id="PS01360">
    <property type="entry name" value="ZF_MYND_1"/>
    <property type="match status" value="1"/>
</dbReference>
<dbReference type="SMART" id="SM01000">
    <property type="entry name" value="Aha1_N"/>
    <property type="match status" value="1"/>
</dbReference>
<dbReference type="EMBL" id="QLLG01000228">
    <property type="protein sequence ID" value="RMX65813.1"/>
    <property type="molecule type" value="Genomic_DNA"/>
</dbReference>
<feature type="region of interest" description="Disordered" evidence="6">
    <location>
        <begin position="121"/>
        <end position="178"/>
    </location>
</feature>
<dbReference type="SUPFAM" id="SSF103111">
    <property type="entry name" value="Activator of Hsp90 ATPase, Aha1"/>
    <property type="match status" value="1"/>
</dbReference>
<dbReference type="PROSITE" id="PS50865">
    <property type="entry name" value="ZF_MYND_2"/>
    <property type="match status" value="1"/>
</dbReference>
<evidence type="ECO:0000313" key="8">
    <source>
        <dbReference type="EMBL" id="RMX65813.1"/>
    </source>
</evidence>